<keyword evidence="3" id="KW-1185">Reference proteome</keyword>
<protein>
    <submittedName>
        <fullName evidence="2">Type VI secretion system tip protein VgrG</fullName>
    </submittedName>
</protein>
<dbReference type="Proteomes" id="UP000608594">
    <property type="component" value="Unassembled WGS sequence"/>
</dbReference>
<dbReference type="SUPFAM" id="SSF69349">
    <property type="entry name" value="Phage fibre proteins"/>
    <property type="match status" value="1"/>
</dbReference>
<organism evidence="2 3">
    <name type="scientific">Paracoccus amoyensis</name>
    <dbReference type="NCBI Taxonomy" id="2760093"/>
    <lineage>
        <taxon>Bacteria</taxon>
        <taxon>Pseudomonadati</taxon>
        <taxon>Pseudomonadota</taxon>
        <taxon>Alphaproteobacteria</taxon>
        <taxon>Rhodobacterales</taxon>
        <taxon>Paracoccaceae</taxon>
        <taxon>Paracoccus</taxon>
    </lineage>
</organism>
<dbReference type="InterPro" id="IPR037026">
    <property type="entry name" value="Vgr_OB-fold_dom_sf"/>
</dbReference>
<feature type="domain" description="Gp5/Type VI secretion system Vgr C-terminal trimerisation" evidence="1">
    <location>
        <begin position="47"/>
        <end position="126"/>
    </location>
</feature>
<dbReference type="RefSeq" id="WP_425498199.1">
    <property type="nucleotide sequence ID" value="NZ_JACOQL010000001.1"/>
</dbReference>
<dbReference type="Gene3D" id="2.40.50.230">
    <property type="entry name" value="Gp5 N-terminal domain"/>
    <property type="match status" value="1"/>
</dbReference>
<name>A0A926GLB1_9RHOB</name>
<comment type="caution">
    <text evidence="2">The sequence shown here is derived from an EMBL/GenBank/DDBJ whole genome shotgun (WGS) entry which is preliminary data.</text>
</comment>
<evidence type="ECO:0000313" key="2">
    <source>
        <dbReference type="EMBL" id="MBC9246050.1"/>
    </source>
</evidence>
<accession>A0A926GLB1</accession>
<dbReference type="InterPro" id="IPR054030">
    <property type="entry name" value="Gp5_Vgr_C"/>
</dbReference>
<reference evidence="2" key="1">
    <citation type="submission" date="2020-08" db="EMBL/GenBank/DDBJ databases">
        <title>Paracoccus amoyensis sp. nov., isolated from the surface seawater at coast of Xiamen, Fujian.</title>
        <authorList>
            <person name="Lyu L."/>
        </authorList>
    </citation>
    <scope>NUCLEOTIDE SEQUENCE</scope>
    <source>
        <strain evidence="2">11-3</strain>
    </source>
</reference>
<evidence type="ECO:0000313" key="3">
    <source>
        <dbReference type="Proteomes" id="UP000608594"/>
    </source>
</evidence>
<dbReference type="AlphaFoldDB" id="A0A926GLB1"/>
<evidence type="ECO:0000259" key="1">
    <source>
        <dbReference type="Pfam" id="PF22178"/>
    </source>
</evidence>
<gene>
    <name evidence="2" type="ORF">H4P12_04845</name>
</gene>
<dbReference type="EMBL" id="JACOQL010000001">
    <property type="protein sequence ID" value="MBC9246050.1"/>
    <property type="molecule type" value="Genomic_DNA"/>
</dbReference>
<sequence length="351" mass="36836">VIIPRIGMEVLVEFLEGDPDKPVVVGNVFNGKNDAPYPLPAHKTKAVWRSNTHKGQGFNEIAFEDEKGQEEVFLHAQRYMTTKVINNQSQNILANRIESVGASASLMIGKNQIERIGANKSVTVGGGGGALGLLTSLVSAGGSFFSKAAKSVGAAAPVSEYADQVAGVGALAGDIESLISATGFAVTGEHRTKGGSVQAEAAGGLSGILTRIFPGSGTLSTVIEKFRSDTVGLASTEQVGVAKNVVVGQVNSLSVGKRMNVLIGEDYDFESRKSIFARTTTHTLHAKEKFIIAGPGGSISIDEAGITIRARKFEVHSPEIDFKSGAPDQVAALRSDKPFVEECPLKSPSKE</sequence>
<dbReference type="Pfam" id="PF22178">
    <property type="entry name" value="Gp5_trimer_C"/>
    <property type="match status" value="1"/>
</dbReference>
<proteinExistence type="predicted"/>
<feature type="non-terminal residue" evidence="2">
    <location>
        <position position="1"/>
    </location>
</feature>